<feature type="transmembrane region" description="Helical" evidence="1">
    <location>
        <begin position="155"/>
        <end position="172"/>
    </location>
</feature>
<feature type="transmembrane region" description="Helical" evidence="1">
    <location>
        <begin position="86"/>
        <end position="106"/>
    </location>
</feature>
<evidence type="ECO:0000256" key="1">
    <source>
        <dbReference type="SAM" id="Phobius"/>
    </source>
</evidence>
<accession>A0A239E353</accession>
<protein>
    <recommendedName>
        <fullName evidence="4">DUF1453 domain-containing protein</fullName>
    </recommendedName>
</protein>
<proteinExistence type="predicted"/>
<organism evidence="2 3">
    <name type="scientific">Geodermatophilus saharensis</name>
    <dbReference type="NCBI Taxonomy" id="1137994"/>
    <lineage>
        <taxon>Bacteria</taxon>
        <taxon>Bacillati</taxon>
        <taxon>Actinomycetota</taxon>
        <taxon>Actinomycetes</taxon>
        <taxon>Geodermatophilales</taxon>
        <taxon>Geodermatophilaceae</taxon>
        <taxon>Geodermatophilus</taxon>
    </lineage>
</organism>
<dbReference type="EMBL" id="FZOH01000004">
    <property type="protein sequence ID" value="SNS38402.1"/>
    <property type="molecule type" value="Genomic_DNA"/>
</dbReference>
<sequence length="200" mass="21044">MSAAATVGTTALASSGAPAENGVVEVVALTVLLALAGWSFWRRRALRRRYHLGHRERAVRLQQQWLEPVVAVVVVAGVLAKDVAAGSAHLVALAVGGVVGAVLGVLRGRYLLGRARRVGNRLVLERTWQEVLLLVVLVVLQMVQRELSTESTSALALVSTALLSAGVVESVARVTYLTVRARTATTQDPPGSAAGLGRTT</sequence>
<evidence type="ECO:0000313" key="3">
    <source>
        <dbReference type="Proteomes" id="UP000198386"/>
    </source>
</evidence>
<dbReference type="RefSeq" id="WP_141233772.1">
    <property type="nucleotide sequence ID" value="NZ_FZOH01000004.1"/>
</dbReference>
<evidence type="ECO:0000313" key="2">
    <source>
        <dbReference type="EMBL" id="SNS38402.1"/>
    </source>
</evidence>
<feature type="transmembrane region" description="Helical" evidence="1">
    <location>
        <begin position="64"/>
        <end position="80"/>
    </location>
</feature>
<keyword evidence="3" id="KW-1185">Reference proteome</keyword>
<name>A0A239E353_9ACTN</name>
<feature type="transmembrane region" description="Helical" evidence="1">
    <location>
        <begin position="127"/>
        <end position="143"/>
    </location>
</feature>
<feature type="transmembrane region" description="Helical" evidence="1">
    <location>
        <begin position="26"/>
        <end position="43"/>
    </location>
</feature>
<dbReference type="Proteomes" id="UP000198386">
    <property type="component" value="Unassembled WGS sequence"/>
</dbReference>
<reference evidence="3" key="1">
    <citation type="submission" date="2017-06" db="EMBL/GenBank/DDBJ databases">
        <authorList>
            <person name="Varghese N."/>
            <person name="Submissions S."/>
        </authorList>
    </citation>
    <scope>NUCLEOTIDE SEQUENCE [LARGE SCALE GENOMIC DNA]</scope>
    <source>
        <strain evidence="3">DSM 45423</strain>
    </source>
</reference>
<keyword evidence="1" id="KW-0812">Transmembrane</keyword>
<keyword evidence="1" id="KW-1133">Transmembrane helix</keyword>
<gene>
    <name evidence="2" type="ORF">SAMN04488107_2327</name>
</gene>
<evidence type="ECO:0008006" key="4">
    <source>
        <dbReference type="Google" id="ProtNLM"/>
    </source>
</evidence>
<keyword evidence="1" id="KW-0472">Membrane</keyword>
<dbReference type="AlphaFoldDB" id="A0A239E353"/>